<organism evidence="9 10">
    <name type="scientific">Mycobacterium conspicuum</name>
    <dbReference type="NCBI Taxonomy" id="44010"/>
    <lineage>
        <taxon>Bacteria</taxon>
        <taxon>Bacillati</taxon>
        <taxon>Actinomycetota</taxon>
        <taxon>Actinomycetes</taxon>
        <taxon>Mycobacteriales</taxon>
        <taxon>Mycobacteriaceae</taxon>
        <taxon>Mycobacterium</taxon>
    </lineage>
</organism>
<keyword evidence="10" id="KW-1185">Reference proteome</keyword>
<dbReference type="Gene3D" id="1.20.144.10">
    <property type="entry name" value="Phosphatidic acid phosphatase type 2/haloperoxidase"/>
    <property type="match status" value="1"/>
</dbReference>
<evidence type="ECO:0000256" key="7">
    <source>
        <dbReference type="SAM" id="MobiDB-lite"/>
    </source>
</evidence>
<dbReference type="Pfam" id="PF01569">
    <property type="entry name" value="PAP2"/>
    <property type="match status" value="1"/>
</dbReference>
<comment type="subcellular location">
    <subcellularLocation>
        <location evidence="1">Cell membrane</location>
        <topology evidence="1">Multi-pass membrane protein</topology>
    </subcellularLocation>
</comment>
<dbReference type="SUPFAM" id="SSF111331">
    <property type="entry name" value="NAD kinase/diacylglycerol kinase-like"/>
    <property type="match status" value="1"/>
</dbReference>
<protein>
    <submittedName>
        <fullName evidence="9">Putative phosphoesterase, PA-phosphatase related protein</fullName>
    </submittedName>
</protein>
<evidence type="ECO:0000256" key="2">
    <source>
        <dbReference type="ARBA" id="ARBA00022475"/>
    </source>
</evidence>
<dbReference type="PROSITE" id="PS50146">
    <property type="entry name" value="DAGK"/>
    <property type="match status" value="1"/>
</dbReference>
<evidence type="ECO:0000313" key="9">
    <source>
        <dbReference type="EMBL" id="BBZ37444.1"/>
    </source>
</evidence>
<dbReference type="PANTHER" id="PTHR14969:SF62">
    <property type="entry name" value="DECAPRENYLPHOSPHORYL-5-PHOSPHORIBOSE PHOSPHATASE RV3807C-RELATED"/>
    <property type="match status" value="1"/>
</dbReference>
<reference evidence="9 10" key="1">
    <citation type="journal article" date="2019" name="Emerg. Microbes Infect.">
        <title>Comprehensive subspecies identification of 175 nontuberculous mycobacteria species based on 7547 genomic profiles.</title>
        <authorList>
            <person name="Matsumoto Y."/>
            <person name="Kinjo T."/>
            <person name="Motooka D."/>
            <person name="Nabeya D."/>
            <person name="Jung N."/>
            <person name="Uechi K."/>
            <person name="Horii T."/>
            <person name="Iida T."/>
            <person name="Fujita J."/>
            <person name="Nakamura S."/>
        </authorList>
    </citation>
    <scope>NUCLEOTIDE SEQUENCE [LARGE SCALE GENOMIC DNA]</scope>
    <source>
        <strain evidence="9 10">JCM 14738</strain>
    </source>
</reference>
<dbReference type="SUPFAM" id="SSF48317">
    <property type="entry name" value="Acid phosphatase/Vanadium-dependent haloperoxidase"/>
    <property type="match status" value="1"/>
</dbReference>
<evidence type="ECO:0000256" key="1">
    <source>
        <dbReference type="ARBA" id="ARBA00004651"/>
    </source>
</evidence>
<dbReference type="CDD" id="cd01610">
    <property type="entry name" value="PAP2_like"/>
    <property type="match status" value="1"/>
</dbReference>
<dbReference type="SMART" id="SM00014">
    <property type="entry name" value="acidPPc"/>
    <property type="match status" value="1"/>
</dbReference>
<evidence type="ECO:0000313" key="10">
    <source>
        <dbReference type="Proteomes" id="UP000467385"/>
    </source>
</evidence>
<dbReference type="Pfam" id="PF00781">
    <property type="entry name" value="DAGK_cat"/>
    <property type="match status" value="1"/>
</dbReference>
<keyword evidence="3" id="KW-0812">Transmembrane</keyword>
<keyword evidence="5" id="KW-1133">Transmembrane helix</keyword>
<dbReference type="Proteomes" id="UP000467385">
    <property type="component" value="Chromosome"/>
</dbReference>
<sequence>MLRRSGVHPGSMNNGRRGMSRGLRQVTEGLGALDLEVFQAVADTHSPLLDRTMPVLTRAADHSKLWMALAAAMAMSGSRSARRGAGRGLVSLAVTSAVTNQLAKRVRPRERPRYGSVPLARRLRRNPASHSMPSGHSASAAAFAVGVGLENPTLGLLLAALAGLVGFSRVVTGAHYPGDVLAGFGIGSAIAVLGGRLVPPIVENRIPRADPLRIDTPPRPDGAGVIVVVNPSAGSGTGERVIDQVRRYLPNAEIVTLDADDDVRSVLRTAAERAEVLGIGGGDGTVACAAAVAVDLGRPLAVFPAGTFNHFAKDIGCDDPAKTIRAIREGTVSCVDLVCLNDDEIIINTASIGAYPAFVRARERLEHKVGKPLAAAYAMLHTLRHEQPVRIRYDNKTLQTSLFFLGNSTYQPSGFAPSQRIWMDDGLIDVRILEIGRRFSKLRIMMALMFGRLQRSRLYHELHVPQFSFTCPDGPTPIAHDGEVGGRYEHASFNARYRVLAVFGPLPRGRSA</sequence>
<dbReference type="GO" id="GO:0016301">
    <property type="term" value="F:kinase activity"/>
    <property type="evidence" value="ECO:0007669"/>
    <property type="project" value="InterPro"/>
</dbReference>
<dbReference type="InterPro" id="IPR016064">
    <property type="entry name" value="NAD/diacylglycerol_kinase_sf"/>
</dbReference>
<dbReference type="InterPro" id="IPR036938">
    <property type="entry name" value="PAP2/HPO_sf"/>
</dbReference>
<keyword evidence="6" id="KW-0472">Membrane</keyword>
<dbReference type="Gene3D" id="3.40.50.10330">
    <property type="entry name" value="Probable inorganic polyphosphate/atp-NAD kinase, domain 1"/>
    <property type="match status" value="1"/>
</dbReference>
<proteinExistence type="predicted"/>
<dbReference type="EMBL" id="AP022613">
    <property type="protein sequence ID" value="BBZ37444.1"/>
    <property type="molecule type" value="Genomic_DNA"/>
</dbReference>
<dbReference type="AlphaFoldDB" id="A0A7I7Y806"/>
<dbReference type="Gene3D" id="2.60.200.40">
    <property type="match status" value="1"/>
</dbReference>
<gene>
    <name evidence="9" type="ORF">MCNS_05070</name>
</gene>
<dbReference type="PANTHER" id="PTHR14969">
    <property type="entry name" value="SPHINGOSINE-1-PHOSPHATE PHOSPHOHYDROLASE"/>
    <property type="match status" value="1"/>
</dbReference>
<evidence type="ECO:0000256" key="3">
    <source>
        <dbReference type="ARBA" id="ARBA00022692"/>
    </source>
</evidence>
<keyword evidence="4" id="KW-0378">Hydrolase</keyword>
<keyword evidence="2" id="KW-1003">Cell membrane</keyword>
<evidence type="ECO:0000259" key="8">
    <source>
        <dbReference type="PROSITE" id="PS50146"/>
    </source>
</evidence>
<name>A0A7I7Y806_9MYCO</name>
<feature type="domain" description="DAGKc" evidence="8">
    <location>
        <begin position="220"/>
        <end position="344"/>
    </location>
</feature>
<dbReference type="SMART" id="SM00046">
    <property type="entry name" value="DAGKc"/>
    <property type="match status" value="1"/>
</dbReference>
<dbReference type="InterPro" id="IPR017438">
    <property type="entry name" value="ATP-NAD_kinase_N"/>
</dbReference>
<evidence type="ECO:0000256" key="5">
    <source>
        <dbReference type="ARBA" id="ARBA00022989"/>
    </source>
</evidence>
<evidence type="ECO:0000256" key="4">
    <source>
        <dbReference type="ARBA" id="ARBA00022801"/>
    </source>
</evidence>
<dbReference type="GO" id="GO:0005886">
    <property type="term" value="C:plasma membrane"/>
    <property type="evidence" value="ECO:0007669"/>
    <property type="project" value="UniProtKB-SubCell"/>
</dbReference>
<accession>A0A7I7Y806</accession>
<dbReference type="InterPro" id="IPR000326">
    <property type="entry name" value="PAP2/HPO"/>
</dbReference>
<feature type="region of interest" description="Disordered" evidence="7">
    <location>
        <begin position="1"/>
        <end position="20"/>
    </location>
</feature>
<dbReference type="GO" id="GO:0016787">
    <property type="term" value="F:hydrolase activity"/>
    <property type="evidence" value="ECO:0007669"/>
    <property type="project" value="UniProtKB-KW"/>
</dbReference>
<feature type="region of interest" description="Disordered" evidence="7">
    <location>
        <begin position="104"/>
        <end position="135"/>
    </location>
</feature>
<dbReference type="InterPro" id="IPR001206">
    <property type="entry name" value="Diacylglycerol_kinase_cat_dom"/>
</dbReference>
<evidence type="ECO:0000256" key="6">
    <source>
        <dbReference type="ARBA" id="ARBA00023136"/>
    </source>
</evidence>